<feature type="region of interest" description="Disordered" evidence="6">
    <location>
        <begin position="25"/>
        <end position="54"/>
    </location>
</feature>
<evidence type="ECO:0000256" key="6">
    <source>
        <dbReference type="SAM" id="MobiDB-lite"/>
    </source>
</evidence>
<evidence type="ECO:0000256" key="7">
    <source>
        <dbReference type="SAM" id="SignalP"/>
    </source>
</evidence>
<evidence type="ECO:0000256" key="5">
    <source>
        <dbReference type="RuleBase" id="RU361140"/>
    </source>
</evidence>
<dbReference type="InterPro" id="IPR000871">
    <property type="entry name" value="Beta-lactam_class-A"/>
</dbReference>
<feature type="signal peptide" evidence="7">
    <location>
        <begin position="1"/>
        <end position="23"/>
    </location>
</feature>
<feature type="domain" description="Beta-lactamase class A catalytic" evidence="8">
    <location>
        <begin position="75"/>
        <end position="286"/>
    </location>
</feature>
<comment type="catalytic activity">
    <reaction evidence="5">
        <text>a beta-lactam + H2O = a substituted beta-amino acid</text>
        <dbReference type="Rhea" id="RHEA:20401"/>
        <dbReference type="ChEBI" id="CHEBI:15377"/>
        <dbReference type="ChEBI" id="CHEBI:35627"/>
        <dbReference type="ChEBI" id="CHEBI:140347"/>
        <dbReference type="EC" id="3.5.2.6"/>
    </reaction>
</comment>
<dbReference type="InterPro" id="IPR045155">
    <property type="entry name" value="Beta-lactam_cat"/>
</dbReference>
<dbReference type="Pfam" id="PF13354">
    <property type="entry name" value="Beta-lactamase2"/>
    <property type="match status" value="1"/>
</dbReference>
<name>A0ABM8GMV5_9MICO</name>
<dbReference type="PANTHER" id="PTHR35333:SF3">
    <property type="entry name" value="BETA-LACTAMASE-TYPE TRANSPEPTIDASE FOLD CONTAINING PROTEIN"/>
    <property type="match status" value="1"/>
</dbReference>
<sequence>MLQRARLASGLAIILLAVTGCTAARPAPATTTSPSTPDSPSTRTPTSSPSATDVTDSAAFAALEKRFGARLGVDAVDTGTGRTVAYRSGERFAFASTYKALAAGVLLQKRTDAELDATVRYTASDLVDYSPVTGAHVATGMTLRALITAALQYSDNTAANLMLQQLGGPAGLQQALRGLGDEVTNVDRPEPDVNEATPGDPRDTSTPRALAGDLRSFLLGDTLTSSRRALLNTWMAGNTTGGPYIRAGVPAGSTVADKTGNAGFGTRNDIALVRRPGKAPIVLALLSDRGAAGASSDDALLADATRAVVAQLG</sequence>
<feature type="chain" id="PRO_5046772310" description="Beta-lactamase" evidence="7">
    <location>
        <begin position="24"/>
        <end position="313"/>
    </location>
</feature>
<dbReference type="InterPro" id="IPR012338">
    <property type="entry name" value="Beta-lactam/transpept-like"/>
</dbReference>
<evidence type="ECO:0000259" key="8">
    <source>
        <dbReference type="Pfam" id="PF13354"/>
    </source>
</evidence>
<feature type="region of interest" description="Disordered" evidence="6">
    <location>
        <begin position="183"/>
        <end position="208"/>
    </location>
</feature>
<dbReference type="PANTHER" id="PTHR35333">
    <property type="entry name" value="BETA-LACTAMASE"/>
    <property type="match status" value="1"/>
</dbReference>
<evidence type="ECO:0000256" key="3">
    <source>
        <dbReference type="ARBA" id="ARBA00022801"/>
    </source>
</evidence>
<evidence type="ECO:0000256" key="1">
    <source>
        <dbReference type="ARBA" id="ARBA00009009"/>
    </source>
</evidence>
<dbReference type="InterPro" id="IPR023650">
    <property type="entry name" value="Beta-lactam_class-A_AS"/>
</dbReference>
<evidence type="ECO:0000313" key="9">
    <source>
        <dbReference type="EMBL" id="BDZ49755.1"/>
    </source>
</evidence>
<gene>
    <name evidence="9" type="primary">bla</name>
    <name evidence="9" type="ORF">GCM10025867_19960</name>
</gene>
<accession>A0ABM8GMV5</accession>
<comment type="similarity">
    <text evidence="1 5">Belongs to the class-A beta-lactamase family.</text>
</comment>
<dbReference type="SUPFAM" id="SSF56601">
    <property type="entry name" value="beta-lactamase/transpeptidase-like"/>
    <property type="match status" value="1"/>
</dbReference>
<keyword evidence="10" id="KW-1185">Reference proteome</keyword>
<keyword evidence="3 5" id="KW-0378">Hydrolase</keyword>
<dbReference type="RefSeq" id="WP_286346476.1">
    <property type="nucleotide sequence ID" value="NZ_AP027732.1"/>
</dbReference>
<keyword evidence="7" id="KW-0732">Signal</keyword>
<proteinExistence type="inferred from homology"/>
<dbReference type="EC" id="3.5.2.6" evidence="2 5"/>
<dbReference type="Proteomes" id="UP001321486">
    <property type="component" value="Chromosome"/>
</dbReference>
<dbReference type="Gene3D" id="3.40.710.10">
    <property type="entry name" value="DD-peptidase/beta-lactamase superfamily"/>
    <property type="match status" value="1"/>
</dbReference>
<dbReference type="NCBIfam" id="NF033103">
    <property type="entry name" value="bla_class_A"/>
    <property type="match status" value="1"/>
</dbReference>
<dbReference type="PROSITE" id="PS00146">
    <property type="entry name" value="BETA_LACTAMASE_A"/>
    <property type="match status" value="1"/>
</dbReference>
<dbReference type="PRINTS" id="PR00118">
    <property type="entry name" value="BLACTAMASEA"/>
</dbReference>
<organism evidence="9 10">
    <name type="scientific">Frondihabitans sucicola</name>
    <dbReference type="NCBI Taxonomy" id="1268041"/>
    <lineage>
        <taxon>Bacteria</taxon>
        <taxon>Bacillati</taxon>
        <taxon>Actinomycetota</taxon>
        <taxon>Actinomycetes</taxon>
        <taxon>Micrococcales</taxon>
        <taxon>Microbacteriaceae</taxon>
        <taxon>Frondihabitans</taxon>
    </lineage>
</organism>
<dbReference type="PROSITE" id="PS51257">
    <property type="entry name" value="PROKAR_LIPOPROTEIN"/>
    <property type="match status" value="1"/>
</dbReference>
<evidence type="ECO:0000256" key="4">
    <source>
        <dbReference type="ARBA" id="ARBA00023251"/>
    </source>
</evidence>
<evidence type="ECO:0000313" key="10">
    <source>
        <dbReference type="Proteomes" id="UP001321486"/>
    </source>
</evidence>
<protein>
    <recommendedName>
        <fullName evidence="2 5">Beta-lactamase</fullName>
        <ecNumber evidence="2 5">3.5.2.6</ecNumber>
    </recommendedName>
</protein>
<keyword evidence="4 5" id="KW-0046">Antibiotic resistance</keyword>
<evidence type="ECO:0000256" key="2">
    <source>
        <dbReference type="ARBA" id="ARBA00012865"/>
    </source>
</evidence>
<feature type="compositionally biased region" description="Low complexity" evidence="6">
    <location>
        <begin position="25"/>
        <end position="53"/>
    </location>
</feature>
<dbReference type="EMBL" id="AP027732">
    <property type="protein sequence ID" value="BDZ49755.1"/>
    <property type="molecule type" value="Genomic_DNA"/>
</dbReference>
<reference evidence="10" key="1">
    <citation type="journal article" date="2019" name="Int. J. Syst. Evol. Microbiol.">
        <title>The Global Catalogue of Microorganisms (GCM) 10K type strain sequencing project: providing services to taxonomists for standard genome sequencing and annotation.</title>
        <authorList>
            <consortium name="The Broad Institute Genomics Platform"/>
            <consortium name="The Broad Institute Genome Sequencing Center for Infectious Disease"/>
            <person name="Wu L."/>
            <person name="Ma J."/>
        </authorList>
    </citation>
    <scope>NUCLEOTIDE SEQUENCE [LARGE SCALE GENOMIC DNA]</scope>
    <source>
        <strain evidence="10">NBRC 108728</strain>
    </source>
</reference>